<dbReference type="NCBIfam" id="TIGR00237">
    <property type="entry name" value="xseA"/>
    <property type="match status" value="1"/>
</dbReference>
<feature type="region of interest" description="Disordered" evidence="7">
    <location>
        <begin position="457"/>
        <end position="520"/>
    </location>
</feature>
<evidence type="ECO:0000256" key="1">
    <source>
        <dbReference type="ARBA" id="ARBA00022490"/>
    </source>
</evidence>
<dbReference type="InterPro" id="IPR025824">
    <property type="entry name" value="OB-fold_nuc-bd_dom"/>
</dbReference>
<dbReference type="InterPro" id="IPR020579">
    <property type="entry name" value="Exonuc_VII_lsu_C"/>
</dbReference>
<keyword evidence="11" id="KW-1185">Reference proteome</keyword>
<dbReference type="Proteomes" id="UP001575105">
    <property type="component" value="Unassembled WGS sequence"/>
</dbReference>
<dbReference type="Pfam" id="PF02601">
    <property type="entry name" value="Exonuc_VII_L"/>
    <property type="match status" value="1"/>
</dbReference>
<evidence type="ECO:0000259" key="9">
    <source>
        <dbReference type="Pfam" id="PF13742"/>
    </source>
</evidence>
<comment type="subunit">
    <text evidence="5">Heterooligomer composed of large and small subunits.</text>
</comment>
<reference evidence="10 11" key="1">
    <citation type="submission" date="2024-08" db="EMBL/GenBank/DDBJ databases">
        <title>Whole-genome sequencing of halo(alkali)philic microorganisms from hypersaline lakes.</title>
        <authorList>
            <person name="Sorokin D.Y."/>
            <person name="Merkel A.Y."/>
            <person name="Messina E."/>
            <person name="Yakimov M."/>
        </authorList>
    </citation>
    <scope>NUCLEOTIDE SEQUENCE [LARGE SCALE GENOMIC DNA]</scope>
    <source>
        <strain evidence="10 11">AB-hyl4</strain>
    </source>
</reference>
<sequence length="520" mass="56686">MGRLPFNPDHVRTPATPAAPSKADSGDQPVRVGALASLIKTALTDGLPRKVRVVGEVSNFSSRTHWFFSLKDEQATIRCVCFASSARRVRFPMADGLEVVATGRVDFFNQAGQVQLYVDQIEPVGQGALELRLRQLIDELREQGYFDDAHKRVMPTFAQRIAVVTSRSAAALQDVINTASKRWPGCQLMLYDVKVQGEAAAPEIAAALRTLSEQGGQLGIDAVLLTRGGGSIEDLWAFNERAVADAVYHCKLPIVAAIGHETDTTVAELVADLRCATPTQAAMRLVPEQAALEQALGHWAGRLSQELRRRLRDGQQRVTACASRAIFRRPAELVERARRRLDERQLQLARALPHRTAPARQRLAHLDDRLRAALPRQLHQQADRVSATESHLHTAAARLAREQRQRLQSTVRHLEAVSPRRVLDRGYSYTLGPDGQVLRRVADVKAGDALTTMLSDGQVRSTVGQASDAGASKPTDAPPSADQSSKPFPSPEPSKGGRAKRSGRRKAAGSGADQPTLFGS</sequence>
<feature type="domain" description="Exonuclease VII large subunit C-terminal" evidence="8">
    <location>
        <begin position="145"/>
        <end position="461"/>
    </location>
</feature>
<evidence type="ECO:0000256" key="2">
    <source>
        <dbReference type="ARBA" id="ARBA00022722"/>
    </source>
</evidence>
<evidence type="ECO:0000256" key="3">
    <source>
        <dbReference type="ARBA" id="ARBA00022801"/>
    </source>
</evidence>
<evidence type="ECO:0000256" key="4">
    <source>
        <dbReference type="ARBA" id="ARBA00022839"/>
    </source>
</evidence>
<comment type="similarity">
    <text evidence="5 6">Belongs to the XseA family.</text>
</comment>
<comment type="caution">
    <text evidence="10">The sequence shown here is derived from an EMBL/GenBank/DDBJ whole genome shotgun (WGS) entry which is preliminary data.</text>
</comment>
<comment type="function">
    <text evidence="5">Bidirectionally degrades single-stranded DNA into large acid-insoluble oligonucleotides, which are then degraded further into small acid-soluble oligonucleotides.</text>
</comment>
<feature type="region of interest" description="Disordered" evidence="7">
    <location>
        <begin position="1"/>
        <end position="28"/>
    </location>
</feature>
<evidence type="ECO:0000256" key="7">
    <source>
        <dbReference type="SAM" id="MobiDB-lite"/>
    </source>
</evidence>
<dbReference type="GO" id="GO:0008855">
    <property type="term" value="F:exodeoxyribonuclease VII activity"/>
    <property type="evidence" value="ECO:0007669"/>
    <property type="project" value="UniProtKB-EC"/>
</dbReference>
<keyword evidence="3 5" id="KW-0378">Hydrolase</keyword>
<dbReference type="RefSeq" id="WP_425345116.1">
    <property type="nucleotide sequence ID" value="NZ_JBGUBD010000004.1"/>
</dbReference>
<comment type="catalytic activity">
    <reaction evidence="5 6">
        <text>Exonucleolytic cleavage in either 5'- to 3'- or 3'- to 5'-direction to yield nucleoside 5'-phosphates.</text>
        <dbReference type="EC" id="3.1.11.6"/>
    </reaction>
</comment>
<accession>A0ABV4U3L2</accession>
<dbReference type="CDD" id="cd04489">
    <property type="entry name" value="ExoVII_LU_OBF"/>
    <property type="match status" value="1"/>
</dbReference>
<feature type="domain" description="OB-fold nucleic acid binding" evidence="9">
    <location>
        <begin position="31"/>
        <end position="122"/>
    </location>
</feature>
<evidence type="ECO:0000256" key="5">
    <source>
        <dbReference type="HAMAP-Rule" id="MF_00378"/>
    </source>
</evidence>
<gene>
    <name evidence="5 10" type="primary">xseA</name>
    <name evidence="10" type="ORF">ACERK3_07760</name>
</gene>
<dbReference type="InterPro" id="IPR003753">
    <property type="entry name" value="Exonuc_VII_L"/>
</dbReference>
<keyword evidence="2 5" id="KW-0540">Nuclease</keyword>
<dbReference type="PANTHER" id="PTHR30008:SF0">
    <property type="entry name" value="EXODEOXYRIBONUCLEASE 7 LARGE SUBUNIT"/>
    <property type="match status" value="1"/>
</dbReference>
<dbReference type="Pfam" id="PF13742">
    <property type="entry name" value="tRNA_anti_2"/>
    <property type="match status" value="1"/>
</dbReference>
<dbReference type="EC" id="3.1.11.6" evidence="5"/>
<keyword evidence="4 5" id="KW-0269">Exonuclease</keyword>
<evidence type="ECO:0000313" key="11">
    <source>
        <dbReference type="Proteomes" id="UP001575105"/>
    </source>
</evidence>
<evidence type="ECO:0000313" key="10">
    <source>
        <dbReference type="EMBL" id="MFA9478190.1"/>
    </source>
</evidence>
<comment type="subcellular location">
    <subcellularLocation>
        <location evidence="5 6">Cytoplasm</location>
    </subcellularLocation>
</comment>
<evidence type="ECO:0000259" key="8">
    <source>
        <dbReference type="Pfam" id="PF02601"/>
    </source>
</evidence>
<keyword evidence="1 5" id="KW-0963">Cytoplasm</keyword>
<dbReference type="EMBL" id="JBGUBD010000004">
    <property type="protein sequence ID" value="MFA9478190.1"/>
    <property type="molecule type" value="Genomic_DNA"/>
</dbReference>
<feature type="compositionally biased region" description="Basic residues" evidence="7">
    <location>
        <begin position="497"/>
        <end position="507"/>
    </location>
</feature>
<dbReference type="PANTHER" id="PTHR30008">
    <property type="entry name" value="EXODEOXYRIBONUCLEASE 7 LARGE SUBUNIT"/>
    <property type="match status" value="1"/>
</dbReference>
<organism evidence="10 11">
    <name type="scientific">Natronomicrosphaera hydrolytica</name>
    <dbReference type="NCBI Taxonomy" id="3242702"/>
    <lineage>
        <taxon>Bacteria</taxon>
        <taxon>Pseudomonadati</taxon>
        <taxon>Planctomycetota</taxon>
        <taxon>Phycisphaerae</taxon>
        <taxon>Phycisphaerales</taxon>
        <taxon>Phycisphaeraceae</taxon>
        <taxon>Natronomicrosphaera</taxon>
    </lineage>
</organism>
<evidence type="ECO:0000256" key="6">
    <source>
        <dbReference type="RuleBase" id="RU004355"/>
    </source>
</evidence>
<dbReference type="HAMAP" id="MF_00378">
    <property type="entry name" value="Exonuc_7_L"/>
    <property type="match status" value="1"/>
</dbReference>
<protein>
    <recommendedName>
        <fullName evidence="5">Exodeoxyribonuclease 7 large subunit</fullName>
        <ecNumber evidence="5">3.1.11.6</ecNumber>
    </recommendedName>
    <alternativeName>
        <fullName evidence="5">Exodeoxyribonuclease VII large subunit</fullName>
        <shortName evidence="5">Exonuclease VII large subunit</shortName>
    </alternativeName>
</protein>
<proteinExistence type="inferred from homology"/>
<name>A0ABV4U3L2_9BACT</name>